<dbReference type="Proteomes" id="UP000012249">
    <property type="component" value="Unassembled WGS sequence"/>
</dbReference>
<comment type="caution">
    <text evidence="1">The sequence shown here is derived from an EMBL/GenBank/DDBJ whole genome shotgun (WGS) entry which is preliminary data.</text>
</comment>
<gene>
    <name evidence="1" type="ORF">LEP1GSC043_3761</name>
</gene>
<proteinExistence type="predicted"/>
<sequence>MWGDRFTEDLSEFRQIYLRIQVFVGLIMLENNTLVSYAELTLFSITNAKAILYFDLKHDA</sequence>
<dbReference type="AlphaFoldDB" id="N1UHH9"/>
<evidence type="ECO:0000313" key="2">
    <source>
        <dbReference type="Proteomes" id="UP000012249"/>
    </source>
</evidence>
<protein>
    <submittedName>
        <fullName evidence="1">Uncharacterized protein</fullName>
    </submittedName>
</protein>
<dbReference type="EMBL" id="AHMI02000091">
    <property type="protein sequence ID" value="EMY15460.1"/>
    <property type="molecule type" value="Genomic_DNA"/>
</dbReference>
<reference evidence="1 2" key="1">
    <citation type="submission" date="2013-02" db="EMBL/GenBank/DDBJ databases">
        <authorList>
            <person name="Harkins D.M."/>
            <person name="Durkin A.S."/>
            <person name="Brinkac L.M."/>
            <person name="Haft D.H."/>
            <person name="Selengut J.D."/>
            <person name="Sanka R."/>
            <person name="DePew J."/>
            <person name="Purushe J."/>
            <person name="Haake D.A."/>
            <person name="Matsunaga J."/>
            <person name="Vinetz J.M."/>
            <person name="Sutton G.G."/>
            <person name="Nierman W.C."/>
            <person name="Fouts D.E."/>
        </authorList>
    </citation>
    <scope>NUCLEOTIDE SEQUENCE [LARGE SCALE GENOMIC DNA]</scope>
    <source>
        <strain evidence="1 2">Ecochallenge</strain>
    </source>
</reference>
<evidence type="ECO:0000313" key="1">
    <source>
        <dbReference type="EMBL" id="EMY15460.1"/>
    </source>
</evidence>
<organism evidence="1 2">
    <name type="scientific">Leptospira weilii str. Ecochallenge</name>
    <dbReference type="NCBI Taxonomy" id="1049986"/>
    <lineage>
        <taxon>Bacteria</taxon>
        <taxon>Pseudomonadati</taxon>
        <taxon>Spirochaetota</taxon>
        <taxon>Spirochaetia</taxon>
        <taxon>Leptospirales</taxon>
        <taxon>Leptospiraceae</taxon>
        <taxon>Leptospira</taxon>
    </lineage>
</organism>
<name>N1UHH9_9LEPT</name>
<accession>N1UHH9</accession>